<dbReference type="Gene3D" id="2.60.120.620">
    <property type="entry name" value="q2cbj1_9rhob like domain"/>
    <property type="match status" value="1"/>
</dbReference>
<dbReference type="SUPFAM" id="SSF51197">
    <property type="entry name" value="Clavaminate synthase-like"/>
    <property type="match status" value="1"/>
</dbReference>
<dbReference type="OrthoDB" id="420046at2759"/>
<dbReference type="AlphaFoldDB" id="A0A835YLL8"/>
<organism evidence="2 3">
    <name type="scientific">Tribonema minus</name>
    <dbReference type="NCBI Taxonomy" id="303371"/>
    <lineage>
        <taxon>Eukaryota</taxon>
        <taxon>Sar</taxon>
        <taxon>Stramenopiles</taxon>
        <taxon>Ochrophyta</taxon>
        <taxon>PX clade</taxon>
        <taxon>Xanthophyceae</taxon>
        <taxon>Tribonematales</taxon>
        <taxon>Tribonemataceae</taxon>
        <taxon>Tribonema</taxon>
    </lineage>
</organism>
<name>A0A835YLL8_9STRA</name>
<dbReference type="PANTHER" id="PTHR37563:SF2">
    <property type="entry name" value="PHYTANOYL-COA DIOXYGENASE FAMILY PROTEIN (AFU_ORTHOLOGUE AFUA_2G03330)"/>
    <property type="match status" value="1"/>
</dbReference>
<reference evidence="2" key="1">
    <citation type="submission" date="2021-02" db="EMBL/GenBank/DDBJ databases">
        <title>First Annotated Genome of the Yellow-green Alga Tribonema minus.</title>
        <authorList>
            <person name="Mahan K.M."/>
        </authorList>
    </citation>
    <scope>NUCLEOTIDE SEQUENCE</scope>
    <source>
        <strain evidence="2">UTEX B ZZ1240</strain>
    </source>
</reference>
<evidence type="ECO:0008006" key="4">
    <source>
        <dbReference type="Google" id="ProtNLM"/>
    </source>
</evidence>
<sequence length="323" mass="35037">MQAAFALFDEDDENEPIGSTSEGTSTSSLPIPTPAITQLKSLQERVTVQLEEAEQHTTAQPHAAFSETTHNACVSVLRRHGVLLLKGLFDPALILEWRSRVLADMDVALAAVPASADRTTLRYKELASRQAARFEVRNGAQMKAGEAQGQAAVLSEHPGVVRVILEAFACPGQAPLPLSDMRAWRDVGAFVSLPGATAQQLHADLDHLFFSGPHLPPHYVTMFLPALTPDDGALDPRVGQTEFFPGTHTVAAAAKVLNGETAPSISPQLQAGDAVLYDARLLHRGLGNSSKSTRRPILYVNFQRSWFEDQQNWGQESVFDASK</sequence>
<dbReference type="Pfam" id="PF05721">
    <property type="entry name" value="PhyH"/>
    <property type="match status" value="1"/>
</dbReference>
<proteinExistence type="predicted"/>
<feature type="region of interest" description="Disordered" evidence="1">
    <location>
        <begin position="8"/>
        <end position="32"/>
    </location>
</feature>
<dbReference type="InterPro" id="IPR051961">
    <property type="entry name" value="Fungal_Metabolite_Diox"/>
</dbReference>
<comment type="caution">
    <text evidence="2">The sequence shown here is derived from an EMBL/GenBank/DDBJ whole genome shotgun (WGS) entry which is preliminary data.</text>
</comment>
<protein>
    <recommendedName>
        <fullName evidence="4">Phytanoyl-CoA dioxygenase</fullName>
    </recommendedName>
</protein>
<evidence type="ECO:0000313" key="2">
    <source>
        <dbReference type="EMBL" id="KAG5177617.1"/>
    </source>
</evidence>
<dbReference type="EMBL" id="JAFCMP010000523">
    <property type="protein sequence ID" value="KAG5177617.1"/>
    <property type="molecule type" value="Genomic_DNA"/>
</dbReference>
<evidence type="ECO:0000256" key="1">
    <source>
        <dbReference type="SAM" id="MobiDB-lite"/>
    </source>
</evidence>
<dbReference type="Proteomes" id="UP000664859">
    <property type="component" value="Unassembled WGS sequence"/>
</dbReference>
<dbReference type="PANTHER" id="PTHR37563">
    <property type="entry name" value="PHYTANOYL-COA DIOXYGENASE FAMILY PROTEIN (AFU_ORTHOLOGUE AFUA_2G03330)"/>
    <property type="match status" value="1"/>
</dbReference>
<gene>
    <name evidence="2" type="ORF">JKP88DRAFT_264963</name>
</gene>
<evidence type="ECO:0000313" key="3">
    <source>
        <dbReference type="Proteomes" id="UP000664859"/>
    </source>
</evidence>
<accession>A0A835YLL8</accession>
<keyword evidence="3" id="KW-1185">Reference proteome</keyword>
<dbReference type="InterPro" id="IPR008775">
    <property type="entry name" value="Phytyl_CoA_dOase-like"/>
</dbReference>
<feature type="compositionally biased region" description="Low complexity" evidence="1">
    <location>
        <begin position="18"/>
        <end position="28"/>
    </location>
</feature>